<dbReference type="Gene3D" id="3.40.1440.10">
    <property type="entry name" value="GIY-YIG endonuclease"/>
    <property type="match status" value="1"/>
</dbReference>
<evidence type="ECO:0000259" key="1">
    <source>
        <dbReference type="PROSITE" id="PS50164"/>
    </source>
</evidence>
<dbReference type="InterPro" id="IPR000305">
    <property type="entry name" value="GIY-YIG_endonuc"/>
</dbReference>
<dbReference type="EMBL" id="JAHCMY010000049">
    <property type="protein sequence ID" value="MBS9526021.1"/>
    <property type="molecule type" value="Genomic_DNA"/>
</dbReference>
<dbReference type="InterPro" id="IPR035901">
    <property type="entry name" value="GIY-YIG_endonuc_sf"/>
</dbReference>
<accession>A0AAP2CJQ9</accession>
<comment type="caution">
    <text evidence="2">The sequence shown here is derived from an EMBL/GenBank/DDBJ whole genome shotgun (WGS) entry which is preliminary data.</text>
</comment>
<dbReference type="Proteomes" id="UP001319104">
    <property type="component" value="Unassembled WGS sequence"/>
</dbReference>
<dbReference type="AlphaFoldDB" id="A0AAP2CJQ9"/>
<evidence type="ECO:0000313" key="2">
    <source>
        <dbReference type="EMBL" id="MBS9526021.1"/>
    </source>
</evidence>
<dbReference type="PROSITE" id="PS50164">
    <property type="entry name" value="GIY_YIG"/>
    <property type="match status" value="1"/>
</dbReference>
<evidence type="ECO:0000313" key="3">
    <source>
        <dbReference type="Proteomes" id="UP001319104"/>
    </source>
</evidence>
<dbReference type="SUPFAM" id="SSF82771">
    <property type="entry name" value="GIY-YIG endonuclease"/>
    <property type="match status" value="1"/>
</dbReference>
<organism evidence="2 3">
    <name type="scientific">Litoribacter ruber</name>
    <dbReference type="NCBI Taxonomy" id="702568"/>
    <lineage>
        <taxon>Bacteria</taxon>
        <taxon>Pseudomonadati</taxon>
        <taxon>Bacteroidota</taxon>
        <taxon>Cytophagia</taxon>
        <taxon>Cytophagales</taxon>
        <taxon>Cyclobacteriaceae</taxon>
        <taxon>Litoribacter</taxon>
    </lineage>
</organism>
<dbReference type="Pfam" id="PF01541">
    <property type="entry name" value="GIY-YIG"/>
    <property type="match status" value="1"/>
</dbReference>
<sequence length="61" mass="7236">MEKGGAVYIMTNYNNTTLYTGVTSNLITRIDQHKEGYYQKSFTKKYRLKKLVYYEGFHSIE</sequence>
<keyword evidence="3" id="KW-1185">Reference proteome</keyword>
<proteinExistence type="predicted"/>
<gene>
    <name evidence="2" type="ORF">KI659_18535</name>
</gene>
<name>A0AAP2CJQ9_9BACT</name>
<feature type="domain" description="GIY-YIG" evidence="1">
    <location>
        <begin position="3"/>
        <end position="61"/>
    </location>
</feature>
<feature type="non-terminal residue" evidence="2">
    <location>
        <position position="61"/>
    </location>
</feature>
<protein>
    <submittedName>
        <fullName evidence="2">GIY-YIG nuclease family protein</fullName>
    </submittedName>
</protein>
<reference evidence="2 3" key="1">
    <citation type="submission" date="2021-05" db="EMBL/GenBank/DDBJ databases">
        <authorList>
            <person name="Zhang Z.D."/>
            <person name="Osman G."/>
        </authorList>
    </citation>
    <scope>NUCLEOTIDE SEQUENCE [LARGE SCALE GENOMIC DNA]</scope>
    <source>
        <strain evidence="2 3">KCTC 32217</strain>
    </source>
</reference>